<organism evidence="1 2">
    <name type="scientific">Nonomuraea jabiensis</name>
    <dbReference type="NCBI Taxonomy" id="882448"/>
    <lineage>
        <taxon>Bacteria</taxon>
        <taxon>Bacillati</taxon>
        <taxon>Actinomycetota</taxon>
        <taxon>Actinomycetes</taxon>
        <taxon>Streptosporangiales</taxon>
        <taxon>Streptosporangiaceae</taxon>
        <taxon>Nonomuraea</taxon>
    </lineage>
</organism>
<name>A0A7W9G5X7_9ACTN</name>
<proteinExistence type="predicted"/>
<accession>A0A7W9G5X7</accession>
<comment type="caution">
    <text evidence="1">The sequence shown here is derived from an EMBL/GenBank/DDBJ whole genome shotgun (WGS) entry which is preliminary data.</text>
</comment>
<protein>
    <submittedName>
        <fullName evidence="1">Uncharacterized protein</fullName>
    </submittedName>
</protein>
<dbReference type="AlphaFoldDB" id="A0A7W9G5X7"/>
<gene>
    <name evidence="1" type="ORF">HD596_004467</name>
</gene>
<evidence type="ECO:0000313" key="2">
    <source>
        <dbReference type="Proteomes" id="UP000579153"/>
    </source>
</evidence>
<dbReference type="Proteomes" id="UP000579153">
    <property type="component" value="Unassembled WGS sequence"/>
</dbReference>
<dbReference type="EMBL" id="JACHMB010000001">
    <property type="protein sequence ID" value="MBB5777711.1"/>
    <property type="molecule type" value="Genomic_DNA"/>
</dbReference>
<reference evidence="1 2" key="1">
    <citation type="submission" date="2020-08" db="EMBL/GenBank/DDBJ databases">
        <title>Sequencing the genomes of 1000 actinobacteria strains.</title>
        <authorList>
            <person name="Klenk H.-P."/>
        </authorList>
    </citation>
    <scope>NUCLEOTIDE SEQUENCE [LARGE SCALE GENOMIC DNA]</scope>
    <source>
        <strain evidence="1 2">DSM 45507</strain>
    </source>
</reference>
<sequence length="30" mass="3358">MPADLRKLLDDPEVQTVRLADVAFDLDGDE</sequence>
<evidence type="ECO:0000313" key="1">
    <source>
        <dbReference type="EMBL" id="MBB5777711.1"/>
    </source>
</evidence>
<keyword evidence="2" id="KW-1185">Reference proteome</keyword>